<comment type="pathway">
    <text evidence="3">Cofactor biosynthesis; coenzyme A biosynthesis; CoA from (R)-pantothenate: step 5/5.</text>
</comment>
<protein>
    <recommendedName>
        <fullName evidence="3 4">Dephospho-CoA kinase</fullName>
        <ecNumber evidence="3 4">2.7.1.24</ecNumber>
    </recommendedName>
    <alternativeName>
        <fullName evidence="3">Dephosphocoenzyme A kinase</fullName>
    </alternativeName>
</protein>
<dbReference type="PANTHER" id="PTHR10695:SF46">
    <property type="entry name" value="BIFUNCTIONAL COENZYME A SYNTHASE-RELATED"/>
    <property type="match status" value="1"/>
</dbReference>
<sequence length="196" mass="20332">MKMVGLTGGIGAGKSAVAARLAALGAVIVDADRLAREVVAPGTPGLAQVAAEFGDGVLAADGSLDRAALARIVFADDAARLRLEAITHPLVRARSAEIVAAAPPDAVVVNDVPLLVEKGMAGLYQVVVIVFASLETRLDRLVRLRGMSEADARARIAAQATDEQRRAVADIAIHNDGTEEELDLAVTAAWQRIVTA</sequence>
<evidence type="ECO:0000313" key="5">
    <source>
        <dbReference type="EMBL" id="GGM59985.1"/>
    </source>
</evidence>
<name>A0A917X355_9ACTN</name>
<evidence type="ECO:0000313" key="6">
    <source>
        <dbReference type="Proteomes" id="UP000642070"/>
    </source>
</evidence>
<evidence type="ECO:0000256" key="3">
    <source>
        <dbReference type="HAMAP-Rule" id="MF_00376"/>
    </source>
</evidence>
<dbReference type="Proteomes" id="UP000642070">
    <property type="component" value="Unassembled WGS sequence"/>
</dbReference>
<evidence type="ECO:0000256" key="1">
    <source>
        <dbReference type="ARBA" id="ARBA00022741"/>
    </source>
</evidence>
<dbReference type="GO" id="GO:0015937">
    <property type="term" value="P:coenzyme A biosynthetic process"/>
    <property type="evidence" value="ECO:0007669"/>
    <property type="project" value="UniProtKB-UniRule"/>
</dbReference>
<dbReference type="Pfam" id="PF01121">
    <property type="entry name" value="CoaE"/>
    <property type="match status" value="1"/>
</dbReference>
<reference evidence="5" key="1">
    <citation type="journal article" date="2014" name="Int. J. Syst. Evol. Microbiol.">
        <title>Complete genome sequence of Corynebacterium casei LMG S-19264T (=DSM 44701T), isolated from a smear-ripened cheese.</title>
        <authorList>
            <consortium name="US DOE Joint Genome Institute (JGI-PGF)"/>
            <person name="Walter F."/>
            <person name="Albersmeier A."/>
            <person name="Kalinowski J."/>
            <person name="Ruckert C."/>
        </authorList>
    </citation>
    <scope>NUCLEOTIDE SEQUENCE</scope>
    <source>
        <strain evidence="5">JCM 19831</strain>
    </source>
</reference>
<dbReference type="InterPro" id="IPR027417">
    <property type="entry name" value="P-loop_NTPase"/>
</dbReference>
<keyword evidence="3" id="KW-0808">Transferase</keyword>
<proteinExistence type="inferred from homology"/>
<gene>
    <name evidence="3 5" type="primary">coaE</name>
    <name evidence="5" type="ORF">GCM10007977_071910</name>
</gene>
<dbReference type="GO" id="GO:0004140">
    <property type="term" value="F:dephospho-CoA kinase activity"/>
    <property type="evidence" value="ECO:0007669"/>
    <property type="project" value="UniProtKB-UniRule"/>
</dbReference>
<comment type="caution">
    <text evidence="5">The sequence shown here is derived from an EMBL/GenBank/DDBJ whole genome shotgun (WGS) entry which is preliminary data.</text>
</comment>
<keyword evidence="2 3" id="KW-0067">ATP-binding</keyword>
<keyword evidence="1 3" id="KW-0547">Nucleotide-binding</keyword>
<dbReference type="InterPro" id="IPR001977">
    <property type="entry name" value="Depp_CoAkinase"/>
</dbReference>
<dbReference type="HAMAP" id="MF_00376">
    <property type="entry name" value="Dephospho_CoA_kinase"/>
    <property type="match status" value="1"/>
</dbReference>
<dbReference type="GO" id="GO:0005524">
    <property type="term" value="F:ATP binding"/>
    <property type="evidence" value="ECO:0007669"/>
    <property type="project" value="UniProtKB-UniRule"/>
</dbReference>
<dbReference type="NCBIfam" id="NF002879">
    <property type="entry name" value="PRK03333.1"/>
    <property type="match status" value="1"/>
</dbReference>
<dbReference type="AlphaFoldDB" id="A0A917X355"/>
<dbReference type="EMBL" id="BMPI01000043">
    <property type="protein sequence ID" value="GGM59985.1"/>
    <property type="molecule type" value="Genomic_DNA"/>
</dbReference>
<keyword evidence="3" id="KW-0963">Cytoplasm</keyword>
<evidence type="ECO:0000256" key="4">
    <source>
        <dbReference type="NCBIfam" id="TIGR00152"/>
    </source>
</evidence>
<dbReference type="NCBIfam" id="TIGR00152">
    <property type="entry name" value="dephospho-CoA kinase"/>
    <property type="match status" value="1"/>
</dbReference>
<dbReference type="GO" id="GO:0005737">
    <property type="term" value="C:cytoplasm"/>
    <property type="evidence" value="ECO:0007669"/>
    <property type="project" value="UniProtKB-SubCell"/>
</dbReference>
<dbReference type="CDD" id="cd02022">
    <property type="entry name" value="DPCK"/>
    <property type="match status" value="1"/>
</dbReference>
<dbReference type="EC" id="2.7.1.24" evidence="3 4"/>
<comment type="catalytic activity">
    <reaction evidence="3">
        <text>3'-dephospho-CoA + ATP = ADP + CoA + H(+)</text>
        <dbReference type="Rhea" id="RHEA:18245"/>
        <dbReference type="ChEBI" id="CHEBI:15378"/>
        <dbReference type="ChEBI" id="CHEBI:30616"/>
        <dbReference type="ChEBI" id="CHEBI:57287"/>
        <dbReference type="ChEBI" id="CHEBI:57328"/>
        <dbReference type="ChEBI" id="CHEBI:456216"/>
        <dbReference type="EC" id="2.7.1.24"/>
    </reaction>
</comment>
<feature type="binding site" evidence="3">
    <location>
        <begin position="11"/>
        <end position="16"/>
    </location>
    <ligand>
        <name>ATP</name>
        <dbReference type="ChEBI" id="CHEBI:30616"/>
    </ligand>
</feature>
<comment type="subcellular location">
    <subcellularLocation>
        <location evidence="3">Cytoplasm</location>
    </subcellularLocation>
</comment>
<keyword evidence="6" id="KW-1185">Reference proteome</keyword>
<keyword evidence="3" id="KW-0173">Coenzyme A biosynthesis</keyword>
<evidence type="ECO:0000256" key="2">
    <source>
        <dbReference type="ARBA" id="ARBA00022840"/>
    </source>
</evidence>
<comment type="similarity">
    <text evidence="3">Belongs to the CoaE family.</text>
</comment>
<dbReference type="Gene3D" id="3.40.50.300">
    <property type="entry name" value="P-loop containing nucleotide triphosphate hydrolases"/>
    <property type="match status" value="1"/>
</dbReference>
<accession>A0A917X355</accession>
<organism evidence="5 6">
    <name type="scientific">Dactylosporangium sucinum</name>
    <dbReference type="NCBI Taxonomy" id="1424081"/>
    <lineage>
        <taxon>Bacteria</taxon>
        <taxon>Bacillati</taxon>
        <taxon>Actinomycetota</taxon>
        <taxon>Actinomycetes</taxon>
        <taxon>Micromonosporales</taxon>
        <taxon>Micromonosporaceae</taxon>
        <taxon>Dactylosporangium</taxon>
    </lineage>
</organism>
<comment type="function">
    <text evidence="3">Catalyzes the phosphorylation of the 3'-hydroxyl group of dephosphocoenzyme A to form coenzyme A.</text>
</comment>
<dbReference type="PROSITE" id="PS51219">
    <property type="entry name" value="DPCK"/>
    <property type="match status" value="1"/>
</dbReference>
<dbReference type="SUPFAM" id="SSF52540">
    <property type="entry name" value="P-loop containing nucleoside triphosphate hydrolases"/>
    <property type="match status" value="1"/>
</dbReference>
<reference evidence="5" key="2">
    <citation type="submission" date="2020-09" db="EMBL/GenBank/DDBJ databases">
        <authorList>
            <person name="Sun Q."/>
            <person name="Ohkuma M."/>
        </authorList>
    </citation>
    <scope>NUCLEOTIDE SEQUENCE</scope>
    <source>
        <strain evidence="5">JCM 19831</strain>
    </source>
</reference>
<keyword evidence="3 5" id="KW-0418">Kinase</keyword>
<dbReference type="PANTHER" id="PTHR10695">
    <property type="entry name" value="DEPHOSPHO-COA KINASE-RELATED"/>
    <property type="match status" value="1"/>
</dbReference>